<proteinExistence type="predicted"/>
<keyword evidence="2" id="KW-1185">Reference proteome</keyword>
<evidence type="ECO:0000313" key="1">
    <source>
        <dbReference type="EMBL" id="GME77911.1"/>
    </source>
</evidence>
<reference evidence="1" key="1">
    <citation type="submission" date="2023-04" db="EMBL/GenBank/DDBJ databases">
        <title>Ambrosiozyma monospora NBRC 10751.</title>
        <authorList>
            <person name="Ichikawa N."/>
            <person name="Sato H."/>
            <person name="Tonouchi N."/>
        </authorList>
    </citation>
    <scope>NUCLEOTIDE SEQUENCE</scope>
    <source>
        <strain evidence="1">NBRC 10751</strain>
    </source>
</reference>
<name>A0ACB5SZP7_AMBMO</name>
<accession>A0ACB5SZP7</accession>
<comment type="caution">
    <text evidence="1">The sequence shown here is derived from an EMBL/GenBank/DDBJ whole genome shotgun (WGS) entry which is preliminary data.</text>
</comment>
<organism evidence="1 2">
    <name type="scientific">Ambrosiozyma monospora</name>
    <name type="common">Yeast</name>
    <name type="synonym">Endomycopsis monosporus</name>
    <dbReference type="NCBI Taxonomy" id="43982"/>
    <lineage>
        <taxon>Eukaryota</taxon>
        <taxon>Fungi</taxon>
        <taxon>Dikarya</taxon>
        <taxon>Ascomycota</taxon>
        <taxon>Saccharomycotina</taxon>
        <taxon>Pichiomycetes</taxon>
        <taxon>Pichiales</taxon>
        <taxon>Pichiaceae</taxon>
        <taxon>Ambrosiozyma</taxon>
    </lineage>
</organism>
<dbReference type="Proteomes" id="UP001165064">
    <property type="component" value="Unassembled WGS sequence"/>
</dbReference>
<gene>
    <name evidence="1" type="ORF">Amon02_000322400</name>
</gene>
<sequence length="338" mass="39517">MSPLGVDGWKQDVSIDDAEKEEEDVQGKYFENRLTRRHSIPCIEKELNINTIELKAELKDERQINNTIIYSNPNLNSRPKLRRVHSFSFVEENLENSKAYSDGFEDNMVQVLSSEQLAIQYLSILNQYKLGIIANADHFSRRASDLKQELVNGFDYPQRRSNFVNVNSEYNKVKKRYIELNEKFVNNYKVNARLKYELRLLLQKTNEVEANLKTLEEFKIKALKCSFDQMTECMVNAPKELPPVKKTELKDVRITQLFFRPYLLMFFVFEFLKTFWLDHFGSVKNSRIQKQWKLIDKHEKISNFMEKVRKEGEDFMGENDGDATSSGASTGTSTPSTI</sequence>
<evidence type="ECO:0000313" key="2">
    <source>
        <dbReference type="Proteomes" id="UP001165064"/>
    </source>
</evidence>
<dbReference type="EMBL" id="BSXS01002003">
    <property type="protein sequence ID" value="GME77911.1"/>
    <property type="molecule type" value="Genomic_DNA"/>
</dbReference>
<protein>
    <submittedName>
        <fullName evidence="1">Unnamed protein product</fullName>
    </submittedName>
</protein>